<dbReference type="RefSeq" id="WP_150570323.1">
    <property type="nucleotide sequence ID" value="NZ_CABVHF010000006.1"/>
</dbReference>
<dbReference type="InterPro" id="IPR046847">
    <property type="entry name" value="Xre-like_HTH"/>
</dbReference>
<evidence type="ECO:0000313" key="3">
    <source>
        <dbReference type="Proteomes" id="UP000399692"/>
    </source>
</evidence>
<sequence>MINRQRLRGEQCSVGLKVALRIINAWRATPAQACSILRISQSTYRRAARGQECGQRLDLDQQQRISLVIGIHGFLRAAFSNQDNVKGFPGFKNANPFFEGRTPLEIMAQGDLISLYETYRRIEQIHCGEIIAA</sequence>
<feature type="domain" description="Antitoxin Xre-like helix-turn-helix" evidence="1">
    <location>
        <begin position="14"/>
        <end position="69"/>
    </location>
</feature>
<dbReference type="Proteomes" id="UP000399692">
    <property type="component" value="Unassembled WGS sequence"/>
</dbReference>
<proteinExistence type="predicted"/>
<dbReference type="Pfam" id="PF20432">
    <property type="entry name" value="Xre-like-HTH"/>
    <property type="match status" value="1"/>
</dbReference>
<evidence type="ECO:0000259" key="1">
    <source>
        <dbReference type="Pfam" id="PF20432"/>
    </source>
</evidence>
<dbReference type="EMBL" id="CABVHF010000006">
    <property type="protein sequence ID" value="VVM82498.1"/>
    <property type="molecule type" value="Genomic_DNA"/>
</dbReference>
<accession>A0A5E6T3G3</accession>
<evidence type="ECO:0000313" key="2">
    <source>
        <dbReference type="EMBL" id="VVM82498.1"/>
    </source>
</evidence>
<name>A0A5E6T3G3_PSEFL</name>
<gene>
    <name evidence="2" type="ORF">PS631_02412</name>
</gene>
<protein>
    <recommendedName>
        <fullName evidence="1">Antitoxin Xre-like helix-turn-helix domain-containing protein</fullName>
    </recommendedName>
</protein>
<dbReference type="GO" id="GO:0003677">
    <property type="term" value="F:DNA binding"/>
    <property type="evidence" value="ECO:0007669"/>
    <property type="project" value="InterPro"/>
</dbReference>
<reference evidence="2 3" key="1">
    <citation type="submission" date="2019-09" db="EMBL/GenBank/DDBJ databases">
        <authorList>
            <person name="Chandra G."/>
            <person name="Truman W A."/>
        </authorList>
    </citation>
    <scope>NUCLEOTIDE SEQUENCE [LARGE SCALE GENOMIC DNA]</scope>
    <source>
        <strain evidence="2">PS631</strain>
    </source>
</reference>
<dbReference type="AlphaFoldDB" id="A0A5E6T3G3"/>
<dbReference type="OrthoDB" id="117888at2"/>
<organism evidence="2 3">
    <name type="scientific">Pseudomonas fluorescens</name>
    <dbReference type="NCBI Taxonomy" id="294"/>
    <lineage>
        <taxon>Bacteria</taxon>
        <taxon>Pseudomonadati</taxon>
        <taxon>Pseudomonadota</taxon>
        <taxon>Gammaproteobacteria</taxon>
        <taxon>Pseudomonadales</taxon>
        <taxon>Pseudomonadaceae</taxon>
        <taxon>Pseudomonas</taxon>
    </lineage>
</organism>